<dbReference type="OrthoDB" id="1668205at2"/>
<dbReference type="Proteomes" id="UP000191240">
    <property type="component" value="Unassembled WGS sequence"/>
</dbReference>
<evidence type="ECO:0000256" key="1">
    <source>
        <dbReference type="SAM" id="SignalP"/>
    </source>
</evidence>
<evidence type="ECO:0000313" key="3">
    <source>
        <dbReference type="Proteomes" id="UP000191240"/>
    </source>
</evidence>
<gene>
    <name evidence="2" type="ORF">SAMN02745671_02279</name>
</gene>
<sequence length="123" mass="13802">MRVLNVLKVFLVAVVMAVGIQGTAFAGSQDFTLINGTGRVITYIYLSPTHENEWIYQDELGPNSVLYPGQDIFIGFSPRDGVQYWDVKVVYDNNAEDYWIGLDLFRVYSLTIRPGGASSIEMI</sequence>
<accession>A0A1M6FID4</accession>
<reference evidence="2 3" key="1">
    <citation type="submission" date="2016-11" db="EMBL/GenBank/DDBJ databases">
        <authorList>
            <person name="Jaros S."/>
            <person name="Januszkiewicz K."/>
            <person name="Wedrychowicz H."/>
        </authorList>
    </citation>
    <scope>NUCLEOTIDE SEQUENCE [LARGE SCALE GENOMIC DNA]</scope>
    <source>
        <strain evidence="2 3">DSM 3074</strain>
    </source>
</reference>
<feature type="chain" id="PRO_5012206585" evidence="1">
    <location>
        <begin position="27"/>
        <end position="123"/>
    </location>
</feature>
<dbReference type="AlphaFoldDB" id="A0A1M6FID4"/>
<dbReference type="EMBL" id="FQYW01000021">
    <property type="protein sequence ID" value="SHI97460.1"/>
    <property type="molecule type" value="Genomic_DNA"/>
</dbReference>
<evidence type="ECO:0000313" key="2">
    <source>
        <dbReference type="EMBL" id="SHI97460.1"/>
    </source>
</evidence>
<feature type="signal peptide" evidence="1">
    <location>
        <begin position="1"/>
        <end position="26"/>
    </location>
</feature>
<keyword evidence="1" id="KW-0732">Signal</keyword>
<name>A0A1M6FID4_9FIRM</name>
<dbReference type="RefSeq" id="WP_080326169.1">
    <property type="nucleotide sequence ID" value="NZ_FQYW01000021.1"/>
</dbReference>
<organism evidence="2 3">
    <name type="scientific">Anaerovibrio lipolyticus DSM 3074</name>
    <dbReference type="NCBI Taxonomy" id="1120997"/>
    <lineage>
        <taxon>Bacteria</taxon>
        <taxon>Bacillati</taxon>
        <taxon>Bacillota</taxon>
        <taxon>Negativicutes</taxon>
        <taxon>Selenomonadales</taxon>
        <taxon>Selenomonadaceae</taxon>
        <taxon>Anaerovibrio</taxon>
    </lineage>
</organism>
<proteinExistence type="predicted"/>
<protein>
    <submittedName>
        <fullName evidence="2">Uncharacterized protein</fullName>
    </submittedName>
</protein>